<feature type="domain" description="HTH cro/C1-type" evidence="2">
    <location>
        <begin position="10"/>
        <end position="64"/>
    </location>
</feature>
<organism evidence="3 4">
    <name type="scientific">Lentihominibacter hominis</name>
    <dbReference type="NCBI Taxonomy" id="2763645"/>
    <lineage>
        <taxon>Bacteria</taxon>
        <taxon>Bacillati</taxon>
        <taxon>Bacillota</taxon>
        <taxon>Clostridia</taxon>
        <taxon>Peptostreptococcales</taxon>
        <taxon>Anaerovoracaceae</taxon>
        <taxon>Lentihominibacter</taxon>
    </lineage>
</organism>
<proteinExistence type="predicted"/>
<evidence type="ECO:0000256" key="1">
    <source>
        <dbReference type="ARBA" id="ARBA00023125"/>
    </source>
</evidence>
<dbReference type="GO" id="GO:0003677">
    <property type="term" value="F:DNA binding"/>
    <property type="evidence" value="ECO:0007669"/>
    <property type="project" value="UniProtKB-KW"/>
</dbReference>
<dbReference type="Pfam" id="PF01381">
    <property type="entry name" value="HTH_3"/>
    <property type="match status" value="1"/>
</dbReference>
<evidence type="ECO:0000259" key="2">
    <source>
        <dbReference type="PROSITE" id="PS50943"/>
    </source>
</evidence>
<keyword evidence="4" id="KW-1185">Reference proteome</keyword>
<dbReference type="GO" id="GO:0003700">
    <property type="term" value="F:DNA-binding transcription factor activity"/>
    <property type="evidence" value="ECO:0007669"/>
    <property type="project" value="TreeGrafter"/>
</dbReference>
<dbReference type="InterPro" id="IPR050807">
    <property type="entry name" value="TransReg_Diox_bact_type"/>
</dbReference>
<evidence type="ECO:0000313" key="3">
    <source>
        <dbReference type="EMBL" id="MBC8567567.1"/>
    </source>
</evidence>
<dbReference type="SUPFAM" id="SSF47413">
    <property type="entry name" value="lambda repressor-like DNA-binding domains"/>
    <property type="match status" value="1"/>
</dbReference>
<reference evidence="3" key="1">
    <citation type="submission" date="2020-08" db="EMBL/GenBank/DDBJ databases">
        <title>Genome public.</title>
        <authorList>
            <person name="Liu C."/>
            <person name="Sun Q."/>
        </authorList>
    </citation>
    <scope>NUCLEOTIDE SEQUENCE</scope>
    <source>
        <strain evidence="3">NSJ-24</strain>
    </source>
</reference>
<dbReference type="EMBL" id="JACRTA010000001">
    <property type="protein sequence ID" value="MBC8567567.1"/>
    <property type="molecule type" value="Genomic_DNA"/>
</dbReference>
<accession>A0A926E966</accession>
<comment type="caution">
    <text evidence="3">The sequence shown here is derived from an EMBL/GenBank/DDBJ whole genome shotgun (WGS) entry which is preliminary data.</text>
</comment>
<dbReference type="InterPro" id="IPR010982">
    <property type="entry name" value="Lambda_DNA-bd_dom_sf"/>
</dbReference>
<dbReference type="Gene3D" id="1.10.260.40">
    <property type="entry name" value="lambda repressor-like DNA-binding domains"/>
    <property type="match status" value="1"/>
</dbReference>
<dbReference type="PANTHER" id="PTHR46797">
    <property type="entry name" value="HTH-TYPE TRANSCRIPTIONAL REGULATOR"/>
    <property type="match status" value="1"/>
</dbReference>
<dbReference type="AlphaFoldDB" id="A0A926E966"/>
<name>A0A926E966_9FIRM</name>
<dbReference type="InterPro" id="IPR001387">
    <property type="entry name" value="Cro/C1-type_HTH"/>
</dbReference>
<sequence>MDYYKIGQRIRKYRNAYNLTQEQLADKIGISPTHMSHIETGNTKLSLAVLVNIAKELSVQTDELLFDKPKISKTEVAEEIISTLESCSLHDMYILSDVIKAVKISLEKHENKK</sequence>
<dbReference type="PROSITE" id="PS50943">
    <property type="entry name" value="HTH_CROC1"/>
    <property type="match status" value="1"/>
</dbReference>
<dbReference type="SMART" id="SM00530">
    <property type="entry name" value="HTH_XRE"/>
    <property type="match status" value="1"/>
</dbReference>
<dbReference type="Proteomes" id="UP000610862">
    <property type="component" value="Unassembled WGS sequence"/>
</dbReference>
<protein>
    <submittedName>
        <fullName evidence="3">Helix-turn-helix transcriptional regulator</fullName>
    </submittedName>
</protein>
<gene>
    <name evidence="3" type="ORF">H8692_02170</name>
</gene>
<evidence type="ECO:0000313" key="4">
    <source>
        <dbReference type="Proteomes" id="UP000610862"/>
    </source>
</evidence>
<keyword evidence="1" id="KW-0238">DNA-binding</keyword>
<dbReference type="RefSeq" id="WP_187524900.1">
    <property type="nucleotide sequence ID" value="NZ_JACRTA010000001.1"/>
</dbReference>
<dbReference type="CDD" id="cd00093">
    <property type="entry name" value="HTH_XRE"/>
    <property type="match status" value="1"/>
</dbReference>
<dbReference type="PANTHER" id="PTHR46797:SF1">
    <property type="entry name" value="METHYLPHOSPHONATE SYNTHASE"/>
    <property type="match status" value="1"/>
</dbReference>
<dbReference type="GO" id="GO:0005829">
    <property type="term" value="C:cytosol"/>
    <property type="evidence" value="ECO:0007669"/>
    <property type="project" value="TreeGrafter"/>
</dbReference>